<dbReference type="InterPro" id="IPR014016">
    <property type="entry name" value="UvrD-like_ATP-bd"/>
</dbReference>
<feature type="region of interest" description="Disordered" evidence="11">
    <location>
        <begin position="932"/>
        <end position="964"/>
    </location>
</feature>
<dbReference type="Pfam" id="PF00580">
    <property type="entry name" value="UvrD-helicase"/>
    <property type="match status" value="1"/>
</dbReference>
<comment type="catalytic activity">
    <reaction evidence="9">
        <text>ATP + H2O = ADP + phosphate + H(+)</text>
        <dbReference type="Rhea" id="RHEA:13065"/>
        <dbReference type="ChEBI" id="CHEBI:15377"/>
        <dbReference type="ChEBI" id="CHEBI:15378"/>
        <dbReference type="ChEBI" id="CHEBI:30616"/>
        <dbReference type="ChEBI" id="CHEBI:43474"/>
        <dbReference type="ChEBI" id="CHEBI:456216"/>
        <dbReference type="EC" id="5.6.2.4"/>
    </reaction>
</comment>
<evidence type="ECO:0000256" key="3">
    <source>
        <dbReference type="ARBA" id="ARBA00022806"/>
    </source>
</evidence>
<dbReference type="Gene3D" id="1.10.486.10">
    <property type="entry name" value="PCRA, domain 4"/>
    <property type="match status" value="1"/>
</dbReference>
<evidence type="ECO:0000256" key="10">
    <source>
        <dbReference type="PROSITE-ProRule" id="PRU00560"/>
    </source>
</evidence>
<feature type="binding site" evidence="10">
    <location>
        <begin position="66"/>
        <end position="73"/>
    </location>
    <ligand>
        <name>ATP</name>
        <dbReference type="ChEBI" id="CHEBI:30616"/>
    </ligand>
</feature>
<dbReference type="PROSITE" id="PS51217">
    <property type="entry name" value="UVRD_HELICASE_CTER"/>
    <property type="match status" value="1"/>
</dbReference>
<evidence type="ECO:0000256" key="6">
    <source>
        <dbReference type="ARBA" id="ARBA00034617"/>
    </source>
</evidence>
<proteinExistence type="predicted"/>
<evidence type="ECO:0000256" key="11">
    <source>
        <dbReference type="SAM" id="MobiDB-lite"/>
    </source>
</evidence>
<evidence type="ECO:0000256" key="9">
    <source>
        <dbReference type="ARBA" id="ARBA00048988"/>
    </source>
</evidence>
<keyword evidence="2 10" id="KW-0378">Hydrolase</keyword>
<feature type="domain" description="UvrD-like helicase ATP-binding" evidence="12">
    <location>
        <begin position="45"/>
        <end position="513"/>
    </location>
</feature>
<dbReference type="Pfam" id="PF13361">
    <property type="entry name" value="UvrD_C"/>
    <property type="match status" value="1"/>
</dbReference>
<evidence type="ECO:0000259" key="13">
    <source>
        <dbReference type="PROSITE" id="PS51217"/>
    </source>
</evidence>
<dbReference type="PANTHER" id="PTHR11070">
    <property type="entry name" value="UVRD / RECB / PCRA DNA HELICASE FAMILY MEMBER"/>
    <property type="match status" value="1"/>
</dbReference>
<dbReference type="InterPro" id="IPR000212">
    <property type="entry name" value="DNA_helicase_UvrD/REP"/>
</dbReference>
<keyword evidence="4 10" id="KW-0067">ATP-binding</keyword>
<dbReference type="Gene3D" id="3.40.50.300">
    <property type="entry name" value="P-loop containing nucleotide triphosphate hydrolases"/>
    <property type="match status" value="3"/>
</dbReference>
<sequence length="1131" mass="123488">MNPSPHAPPLHGSLPPEGADLALGRPGGEVATTATEPAYRINGVLSDATAFYRVACDPARSVAVEACAGAGKTWMLVSRILRALLAGCEPQDILAITFTKKAAGEMRQRLLAWLREFADLSDAELAQQLVWRGLTPEQAAASVPALRALQQRLQQGGRPVQVRTFHSWFASLLRAAPLGVLAELQLPAQYELLEDDSQAVRLVWPRFFATVAGDEALSQAFHEAVATHGRSQTLKALTTALNKRVEFELADALGRVNASVVPFGERFPEFASYADPAHALLDAAAHTRWHAWSTALGAEKNKTPQKAAQAVVDAFLLPDDEAHARQRLALLRKAFFVATDDRLNNNLLKFDAAQAAGDELARLLAASRQHEGWQHQRRMALLSRALLQSYAALKRERGWVDMNNIEQAALRLLSDPSLAPWMQQRLDARVRHLLIDEFQDTNPLQWQALYAWLSSYAGAGSGDAPSVFLVGDPKQSIYRFRRAEPQVFRAAQRFVVEALGGALLSCDHTRRCAPAVVGALNTVMGAAEAAGEYSGFRAHSTDSSAQGQVLGLPVVPRPERGSDSVDGNAWRDSLLTAKRSAEDSLSAHEARQAADWIAHTLATEPLDPSEIMVMARKRERLGWLHDALRERGIPSEEPEKRDLSEVPAVQDVVALLDVLVSPTQDLALARALKSPLFGWGDNDLVQLAQRVRGSDGRPHGSWWQALCDAAPAELPEPMRLAAERLPRWRDWLWQLPPHDALAAIYRDGDVLAAFARQTPAALRPTLLAQLQALLTQALAVDGGRCLTPYRLVRALKAPGLKAPVLKHAGAVRLLTVHGAKGLEAHTVLLLDTDARPPKGEAMGVLVDWPGEDAAPRRLVFLVSEKRPPPCAADLLGSEQTARALEELNALYVACTRAETRLVVSATAPHGDSGNSWFKRLLPVCEPAAVSAATPQAETHAGTDTFTLPELPPHHWTPPPAEPLDDNPVSARLGQAMHRLLQWRPTPAQGFDWTEAHVASVAREFDLDLAQARQALEQARAVVAGEGAWAWDAQHLDWWDNEVELLDAQGQVMRLDRLVRERASGHWWVLDHKSAAHPERQAALREQLARYAQAVALAQPGANVRTAFLTADGRCIEVAVPSNESLNPYSPA</sequence>
<dbReference type="InterPro" id="IPR038726">
    <property type="entry name" value="PDDEXK_AddAB-type"/>
</dbReference>
<feature type="domain" description="UvrD-like helicase C-terminal" evidence="13">
    <location>
        <begin position="521"/>
        <end position="821"/>
    </location>
</feature>
<dbReference type="InterPro" id="IPR027417">
    <property type="entry name" value="P-loop_NTPase"/>
</dbReference>
<comment type="catalytic activity">
    <reaction evidence="6">
        <text>Couples ATP hydrolysis with the unwinding of duplex DNA by translocating in the 3'-5' direction.</text>
        <dbReference type="EC" id="5.6.2.4"/>
    </reaction>
</comment>
<evidence type="ECO:0000256" key="4">
    <source>
        <dbReference type="ARBA" id="ARBA00022840"/>
    </source>
</evidence>
<keyword evidence="5" id="KW-0413">Isomerase</keyword>
<evidence type="ECO:0000313" key="14">
    <source>
        <dbReference type="EMBL" id="MFC7461389.1"/>
    </source>
</evidence>
<name>A0ABW2SCY4_9BURK</name>
<evidence type="ECO:0000256" key="7">
    <source>
        <dbReference type="ARBA" id="ARBA00034808"/>
    </source>
</evidence>
<evidence type="ECO:0000256" key="8">
    <source>
        <dbReference type="ARBA" id="ARBA00034923"/>
    </source>
</evidence>
<protein>
    <recommendedName>
        <fullName evidence="7">DNA 3'-5' helicase</fullName>
        <ecNumber evidence="7">5.6.2.4</ecNumber>
    </recommendedName>
    <alternativeName>
        <fullName evidence="8">DNA 3'-5' helicase II</fullName>
    </alternativeName>
</protein>
<keyword evidence="1 10" id="KW-0547">Nucleotide-binding</keyword>
<dbReference type="SUPFAM" id="SSF52540">
    <property type="entry name" value="P-loop containing nucleoside triphosphate hydrolases"/>
    <property type="match status" value="1"/>
</dbReference>
<dbReference type="EMBL" id="JBHTBZ010000035">
    <property type="protein sequence ID" value="MFC7461389.1"/>
    <property type="molecule type" value="Genomic_DNA"/>
</dbReference>
<accession>A0ABW2SCY4</accession>
<gene>
    <name evidence="14" type="ORF">ACFQU0_13225</name>
</gene>
<dbReference type="Pfam" id="PF12705">
    <property type="entry name" value="PDDEXK_1"/>
    <property type="match status" value="1"/>
</dbReference>
<feature type="region of interest" description="Disordered" evidence="11">
    <location>
        <begin position="1"/>
        <end position="27"/>
    </location>
</feature>
<dbReference type="EC" id="5.6.2.4" evidence="7"/>
<dbReference type="Proteomes" id="UP001596457">
    <property type="component" value="Unassembled WGS sequence"/>
</dbReference>
<dbReference type="RefSeq" id="WP_382201541.1">
    <property type="nucleotide sequence ID" value="NZ_JBHTBZ010000035.1"/>
</dbReference>
<dbReference type="PROSITE" id="PS51198">
    <property type="entry name" value="UVRD_HELICASE_ATP_BIND"/>
    <property type="match status" value="1"/>
</dbReference>
<evidence type="ECO:0000256" key="5">
    <source>
        <dbReference type="ARBA" id="ARBA00023235"/>
    </source>
</evidence>
<evidence type="ECO:0000259" key="12">
    <source>
        <dbReference type="PROSITE" id="PS51198"/>
    </source>
</evidence>
<dbReference type="InterPro" id="IPR014017">
    <property type="entry name" value="DNA_helicase_UvrD-like_C"/>
</dbReference>
<evidence type="ECO:0000256" key="1">
    <source>
        <dbReference type="ARBA" id="ARBA00022741"/>
    </source>
</evidence>
<dbReference type="PANTHER" id="PTHR11070:SF2">
    <property type="entry name" value="ATP-DEPENDENT DNA HELICASE SRS2"/>
    <property type="match status" value="1"/>
</dbReference>
<evidence type="ECO:0000313" key="15">
    <source>
        <dbReference type="Proteomes" id="UP001596457"/>
    </source>
</evidence>
<evidence type="ECO:0000256" key="2">
    <source>
        <dbReference type="ARBA" id="ARBA00022801"/>
    </source>
</evidence>
<keyword evidence="3 10" id="KW-0347">Helicase</keyword>
<dbReference type="GO" id="GO:0008854">
    <property type="term" value="F:exodeoxyribonuclease V activity"/>
    <property type="evidence" value="ECO:0007669"/>
    <property type="project" value="UniProtKB-EC"/>
</dbReference>
<reference evidence="15" key="1">
    <citation type="journal article" date="2019" name="Int. J. Syst. Evol. Microbiol.">
        <title>The Global Catalogue of Microorganisms (GCM) 10K type strain sequencing project: providing services to taxonomists for standard genome sequencing and annotation.</title>
        <authorList>
            <consortium name="The Broad Institute Genomics Platform"/>
            <consortium name="The Broad Institute Genome Sequencing Center for Infectious Disease"/>
            <person name="Wu L."/>
            <person name="Ma J."/>
        </authorList>
    </citation>
    <scope>NUCLEOTIDE SEQUENCE [LARGE SCALE GENOMIC DNA]</scope>
    <source>
        <strain evidence="15">CCUG 53903</strain>
    </source>
</reference>
<comment type="caution">
    <text evidence="14">The sequence shown here is derived from an EMBL/GenBank/DDBJ whole genome shotgun (WGS) entry which is preliminary data.</text>
</comment>
<keyword evidence="15" id="KW-1185">Reference proteome</keyword>
<organism evidence="14 15">
    <name type="scientific">Hydrogenophaga defluvii</name>
    <dbReference type="NCBI Taxonomy" id="249410"/>
    <lineage>
        <taxon>Bacteria</taxon>
        <taxon>Pseudomonadati</taxon>
        <taxon>Pseudomonadota</taxon>
        <taxon>Betaproteobacteria</taxon>
        <taxon>Burkholderiales</taxon>
        <taxon>Comamonadaceae</taxon>
        <taxon>Hydrogenophaga</taxon>
    </lineage>
</organism>
<feature type="compositionally biased region" description="Polar residues" evidence="11">
    <location>
        <begin position="932"/>
        <end position="945"/>
    </location>
</feature>